<feature type="signal peptide" evidence="1">
    <location>
        <begin position="1"/>
        <end position="21"/>
    </location>
</feature>
<keyword evidence="3" id="KW-1185">Reference proteome</keyword>
<dbReference type="GO" id="GO:0020037">
    <property type="term" value="F:heme binding"/>
    <property type="evidence" value="ECO:0007669"/>
    <property type="project" value="InterPro"/>
</dbReference>
<sequence>MKSFIRFVCLLLLSTCLHAQAVELSDTNTSIAKIDYPVDAKSGLIKAPGWELVNGQCNACHSSLIVSQNHGDRDFWRETIQWMVDTQGLWDLSDTWDPTLDYLSTYYNQVDIDMTLFRRKPIDKDLLPPSRKADTGTVIKREE</sequence>
<proteinExistence type="predicted"/>
<evidence type="ECO:0000313" key="3">
    <source>
        <dbReference type="Proteomes" id="UP000189545"/>
    </source>
</evidence>
<accession>A0A1S6HIC7</accession>
<name>A0A1S6HIC7_9GAMM</name>
<evidence type="ECO:0000313" key="2">
    <source>
        <dbReference type="EMBL" id="AQS35265.1"/>
    </source>
</evidence>
<dbReference type="InterPro" id="IPR036909">
    <property type="entry name" value="Cyt_c-like_dom_sf"/>
</dbReference>
<keyword evidence="1" id="KW-0732">Signal</keyword>
<evidence type="ECO:0000256" key="1">
    <source>
        <dbReference type="SAM" id="SignalP"/>
    </source>
</evidence>
<dbReference type="STRING" id="225848.Sps_00040"/>
<evidence type="ECO:0008006" key="4">
    <source>
        <dbReference type="Google" id="ProtNLM"/>
    </source>
</evidence>
<dbReference type="Gene3D" id="1.10.760.10">
    <property type="entry name" value="Cytochrome c-like domain"/>
    <property type="match status" value="1"/>
</dbReference>
<reference evidence="2 3" key="1">
    <citation type="submission" date="2016-03" db="EMBL/GenBank/DDBJ databases">
        <title>Complete genome sequence of Shewanella psychrophila WP2, a deep sea bacterium isolated from west Pacific sediment.</title>
        <authorList>
            <person name="Xu G."/>
            <person name="Jian H."/>
        </authorList>
    </citation>
    <scope>NUCLEOTIDE SEQUENCE [LARGE SCALE GENOMIC DNA]</scope>
    <source>
        <strain evidence="2 3">WP2</strain>
    </source>
</reference>
<dbReference type="OrthoDB" id="9805828at2"/>
<feature type="chain" id="PRO_5013386139" description="Cytochrome C" evidence="1">
    <location>
        <begin position="22"/>
        <end position="143"/>
    </location>
</feature>
<dbReference type="AlphaFoldDB" id="A0A1S6HIC7"/>
<organism evidence="2 3">
    <name type="scientific">Shewanella psychrophila</name>
    <dbReference type="NCBI Taxonomy" id="225848"/>
    <lineage>
        <taxon>Bacteria</taxon>
        <taxon>Pseudomonadati</taxon>
        <taxon>Pseudomonadota</taxon>
        <taxon>Gammaproteobacteria</taxon>
        <taxon>Alteromonadales</taxon>
        <taxon>Shewanellaceae</taxon>
        <taxon>Shewanella</taxon>
    </lineage>
</organism>
<dbReference type="Proteomes" id="UP000189545">
    <property type="component" value="Chromosome"/>
</dbReference>
<dbReference type="KEGG" id="spsw:Sps_00040"/>
<dbReference type="SUPFAM" id="SSF46626">
    <property type="entry name" value="Cytochrome c"/>
    <property type="match status" value="1"/>
</dbReference>
<gene>
    <name evidence="2" type="ORF">Sps_00040</name>
</gene>
<dbReference type="GO" id="GO:0009055">
    <property type="term" value="F:electron transfer activity"/>
    <property type="evidence" value="ECO:0007669"/>
    <property type="project" value="InterPro"/>
</dbReference>
<dbReference type="RefSeq" id="WP_149027195.1">
    <property type="nucleotide sequence ID" value="NZ_CP014782.1"/>
</dbReference>
<dbReference type="EMBL" id="CP014782">
    <property type="protein sequence ID" value="AQS35265.1"/>
    <property type="molecule type" value="Genomic_DNA"/>
</dbReference>
<protein>
    <recommendedName>
        <fullName evidence="4">Cytochrome C</fullName>
    </recommendedName>
</protein>